<feature type="transmembrane region" description="Helical" evidence="1">
    <location>
        <begin position="284"/>
        <end position="306"/>
    </location>
</feature>
<feature type="transmembrane region" description="Helical" evidence="1">
    <location>
        <begin position="188"/>
        <end position="205"/>
    </location>
</feature>
<keyword evidence="3" id="KW-1185">Reference proteome</keyword>
<accession>A0A1I5DWV2</accession>
<reference evidence="3" key="1">
    <citation type="submission" date="2016-10" db="EMBL/GenBank/DDBJ databases">
        <authorList>
            <person name="Varghese N."/>
        </authorList>
    </citation>
    <scope>NUCLEOTIDE SEQUENCE [LARGE SCALE GENOMIC DNA]</scope>
    <source>
        <strain evidence="3">Nsp8</strain>
    </source>
</reference>
<keyword evidence="1" id="KW-1133">Transmembrane helix</keyword>
<feature type="transmembrane region" description="Helical" evidence="1">
    <location>
        <begin position="12"/>
        <end position="34"/>
    </location>
</feature>
<evidence type="ECO:0008006" key="4">
    <source>
        <dbReference type="Google" id="ProtNLM"/>
    </source>
</evidence>
<feature type="transmembrane region" description="Helical" evidence="1">
    <location>
        <begin position="313"/>
        <end position="333"/>
    </location>
</feature>
<feature type="transmembrane region" description="Helical" evidence="1">
    <location>
        <begin position="143"/>
        <end position="159"/>
    </location>
</feature>
<keyword evidence="1" id="KW-0472">Membrane</keyword>
<dbReference type="EMBL" id="FOVJ01000006">
    <property type="protein sequence ID" value="SFO03728.1"/>
    <property type="molecule type" value="Genomic_DNA"/>
</dbReference>
<protein>
    <recommendedName>
        <fullName evidence="4">Glycosyltransferase RgtA/B/C/D-like domain-containing protein</fullName>
    </recommendedName>
</protein>
<feature type="transmembrane region" description="Helical" evidence="1">
    <location>
        <begin position="118"/>
        <end position="137"/>
    </location>
</feature>
<gene>
    <name evidence="2" type="ORF">SAMN05216386_2440</name>
</gene>
<feature type="transmembrane region" description="Helical" evidence="1">
    <location>
        <begin position="339"/>
        <end position="358"/>
    </location>
</feature>
<evidence type="ECO:0000313" key="3">
    <source>
        <dbReference type="Proteomes" id="UP000183107"/>
    </source>
</evidence>
<feature type="transmembrane region" description="Helical" evidence="1">
    <location>
        <begin position="89"/>
        <end position="111"/>
    </location>
</feature>
<feature type="transmembrane region" description="Helical" evidence="1">
    <location>
        <begin position="166"/>
        <end position="182"/>
    </location>
</feature>
<dbReference type="Proteomes" id="UP000183107">
    <property type="component" value="Unassembled WGS sequence"/>
</dbReference>
<organism evidence="2 3">
    <name type="scientific">Nitrosospira briensis</name>
    <dbReference type="NCBI Taxonomy" id="35799"/>
    <lineage>
        <taxon>Bacteria</taxon>
        <taxon>Pseudomonadati</taxon>
        <taxon>Pseudomonadota</taxon>
        <taxon>Betaproteobacteria</taxon>
        <taxon>Nitrosomonadales</taxon>
        <taxon>Nitrosomonadaceae</taxon>
        <taxon>Nitrosospira</taxon>
    </lineage>
</organism>
<dbReference type="AlphaFoldDB" id="A0A1I5DWV2"/>
<keyword evidence="1" id="KW-0812">Transmembrane</keyword>
<proteinExistence type="predicted"/>
<sequence>MSIPRNNKPVTLQIFSILPTLALASSIVFALFLWQGHKGFNLWDEGYLWYGVQRVMLGEVPIRDFTSYDPGRYYWSSALMSLKGDNGIMALRGAVAVFQAIGLFAGLLLIARSTTQRFKNWSSVYLLLSAVTLTVWMFPRHKLFDISLSILLIGALAFLIQNPARLRYFICGMCVGLAAVFGRNHGVYGVVGSVGVMAWLAINPGRRAGAPRFIEGTGLWVAGVAVGFTPVLLMIGLVPDFAGNFWASIRFLFEVKATNLPLPIPWPWRAPFGSAPLGETIRGLLIGLFFIATVVFGVVAIAWVSWQKSRKKATSPILVAAAFLALPYAHYAYSRADVGHLAQGIFPLLIGCLALLAAQRPKIKWPLALLLCGASLWVTHISHPGWQCVASKQCVSIEISGDELSVPPHVANDVLLLWKLTDEYAPGGRSFIATPFWPGAYALLGKKSPMWETYSLFPRSEDFQREEIERIKITNPGFILVYDWPLDGREELRFRNSRPLIHRYIVDNFELLSHSPNPAYQIYRPRKPM</sequence>
<evidence type="ECO:0000256" key="1">
    <source>
        <dbReference type="SAM" id="Phobius"/>
    </source>
</evidence>
<evidence type="ECO:0000313" key="2">
    <source>
        <dbReference type="EMBL" id="SFO03728.1"/>
    </source>
</evidence>
<feature type="transmembrane region" description="Helical" evidence="1">
    <location>
        <begin position="217"/>
        <end position="238"/>
    </location>
</feature>
<name>A0A1I5DWV2_9PROT</name>
<dbReference type="RefSeq" id="WP_074797758.1">
    <property type="nucleotide sequence ID" value="NZ_FOVJ01000006.1"/>
</dbReference>